<dbReference type="VEuPathDB" id="CryptoDB:Vbra_5672"/>
<feature type="compositionally biased region" description="Polar residues" evidence="1">
    <location>
        <begin position="1"/>
        <end position="15"/>
    </location>
</feature>
<evidence type="ECO:0000313" key="4">
    <source>
        <dbReference type="EMBL" id="CEM06484.1"/>
    </source>
</evidence>
<organism evidence="4 5">
    <name type="scientific">Vitrella brassicaformis (strain CCMP3155)</name>
    <dbReference type="NCBI Taxonomy" id="1169540"/>
    <lineage>
        <taxon>Eukaryota</taxon>
        <taxon>Sar</taxon>
        <taxon>Alveolata</taxon>
        <taxon>Colpodellida</taxon>
        <taxon>Vitrellaceae</taxon>
        <taxon>Vitrella</taxon>
    </lineage>
</organism>
<evidence type="ECO:0000256" key="1">
    <source>
        <dbReference type="SAM" id="MobiDB-lite"/>
    </source>
</evidence>
<keyword evidence="2" id="KW-0472">Membrane</keyword>
<dbReference type="AlphaFoldDB" id="A0A0G4F360"/>
<feature type="region of interest" description="Disordered" evidence="1">
    <location>
        <begin position="1"/>
        <end position="20"/>
    </location>
</feature>
<dbReference type="Proteomes" id="UP000041254">
    <property type="component" value="Unassembled WGS sequence"/>
</dbReference>
<feature type="transmembrane region" description="Helical" evidence="2">
    <location>
        <begin position="181"/>
        <end position="199"/>
    </location>
</feature>
<feature type="transmembrane region" description="Helical" evidence="2">
    <location>
        <begin position="80"/>
        <end position="101"/>
    </location>
</feature>
<feature type="transmembrane region" description="Helical" evidence="2">
    <location>
        <begin position="53"/>
        <end position="74"/>
    </location>
</feature>
<sequence length="381" mass="44348">MQANQPSHGDRTQPTPGKPKKDVEFGYPWPESLLSWLGLHAVFYVLENGFQILLAYATTASLTPLFLWAFASEWVNSSVFLYWLALFVLTYILSLSEYFAVSTMVDLLADSDWIFPPSIRFSSHKRDQLRRRRADTTETVDTDTDHKEAEQQQQQQQHEGVDEHGASRFDYSHRQYLRNHLLFTARWAIPIAVGSVIWIPRFHLVHNPPVWMIPLKVQLSLIFADLAYWVVHYSQHRWRWVYKWTDHTYHHTFQYPWGSAGTWLGTWDLMLSALSLGSVNVFLIEMMFGRISLFEYVLMMNYVFEMVCVDHSGSQLPFWSGCPYLPPLGYLLGFDKSIALHEAHHNFNRYSYGLLGVGDWLAGTRMYPAEYPGPHPKGKQF</sequence>
<keyword evidence="5" id="KW-1185">Reference proteome</keyword>
<dbReference type="GO" id="GO:0008610">
    <property type="term" value="P:lipid biosynthetic process"/>
    <property type="evidence" value="ECO:0007669"/>
    <property type="project" value="InterPro"/>
</dbReference>
<gene>
    <name evidence="4" type="ORF">Vbra_5672</name>
</gene>
<dbReference type="Pfam" id="PF04116">
    <property type="entry name" value="FA_hydroxylase"/>
    <property type="match status" value="1"/>
</dbReference>
<accession>A0A0G4F360</accession>
<evidence type="ECO:0000259" key="3">
    <source>
        <dbReference type="Pfam" id="PF04116"/>
    </source>
</evidence>
<feature type="region of interest" description="Disordered" evidence="1">
    <location>
        <begin position="130"/>
        <end position="161"/>
    </location>
</feature>
<dbReference type="PhylomeDB" id="A0A0G4F360"/>
<evidence type="ECO:0000313" key="5">
    <source>
        <dbReference type="Proteomes" id="UP000041254"/>
    </source>
</evidence>
<feature type="domain" description="Fatty acid hydroxylase" evidence="3">
    <location>
        <begin position="219"/>
        <end position="364"/>
    </location>
</feature>
<feature type="transmembrane region" description="Helical" evidence="2">
    <location>
        <begin position="211"/>
        <end position="231"/>
    </location>
</feature>
<dbReference type="GO" id="GO:0005506">
    <property type="term" value="F:iron ion binding"/>
    <property type="evidence" value="ECO:0007669"/>
    <property type="project" value="InterPro"/>
</dbReference>
<dbReference type="InParanoid" id="A0A0G4F360"/>
<reference evidence="4 5" key="1">
    <citation type="submission" date="2014-11" db="EMBL/GenBank/DDBJ databases">
        <authorList>
            <person name="Zhu J."/>
            <person name="Qi W."/>
            <person name="Song R."/>
        </authorList>
    </citation>
    <scope>NUCLEOTIDE SEQUENCE [LARGE SCALE GENOMIC DNA]</scope>
</reference>
<dbReference type="InterPro" id="IPR006694">
    <property type="entry name" value="Fatty_acid_hydroxylase"/>
</dbReference>
<proteinExistence type="predicted"/>
<evidence type="ECO:0000256" key="2">
    <source>
        <dbReference type="SAM" id="Phobius"/>
    </source>
</evidence>
<keyword evidence="2" id="KW-0812">Transmembrane</keyword>
<dbReference type="GO" id="GO:0016491">
    <property type="term" value="F:oxidoreductase activity"/>
    <property type="evidence" value="ECO:0007669"/>
    <property type="project" value="InterPro"/>
</dbReference>
<name>A0A0G4F360_VITBC</name>
<dbReference type="EMBL" id="CDMY01000366">
    <property type="protein sequence ID" value="CEM06484.1"/>
    <property type="molecule type" value="Genomic_DNA"/>
</dbReference>
<protein>
    <recommendedName>
        <fullName evidence="3">Fatty acid hydroxylase domain-containing protein</fullName>
    </recommendedName>
</protein>
<keyword evidence="2" id="KW-1133">Transmembrane helix</keyword>